<dbReference type="Proteomes" id="UP001055091">
    <property type="component" value="Unassembled WGS sequence"/>
</dbReference>
<sequence>MERVLIKGAGDLATGIGCRLHRCGFSVAMTEIAVPTTVRRTVAFSRAVYEGSALVEDVEGVLCRNTGDIDRVVNQDKVAVIVDESCETVRSWKPDIVVDAILAKVNLGTEITDAEIVIGVGPGFTAGRDCHVVVETKRGHNLGRCIWEGSAFPNTGVPGMIGGYDKERIIRAASDGIFTGAVEIGTLVEKGDVVGSSGGTPIYAEVGGVVRGLLQDGVAVTKGMKSGDIDPRGVTEHCWTISDKATAIGGGVLEGIFHIKKNRRVK</sequence>
<gene>
    <name evidence="1" type="ORF">CE91St55_42170</name>
</gene>
<protein>
    <submittedName>
        <fullName evidence="1">Molybdenum hydroxylase</fullName>
    </submittedName>
</protein>
<evidence type="ECO:0000313" key="2">
    <source>
        <dbReference type="Proteomes" id="UP001055091"/>
    </source>
</evidence>
<proteinExistence type="predicted"/>
<reference evidence="1" key="1">
    <citation type="submission" date="2022-01" db="EMBL/GenBank/DDBJ databases">
        <title>Novel bile acid biosynthetic pathways are enriched in the microbiome of centenarians.</title>
        <authorList>
            <person name="Sato Y."/>
            <person name="Atarashi K."/>
            <person name="Plichta R.D."/>
            <person name="Arai Y."/>
            <person name="Sasajima S."/>
            <person name="Kearney M.S."/>
            <person name="Suda W."/>
            <person name="Takeshita K."/>
            <person name="Sasaki T."/>
            <person name="Okamoto S."/>
            <person name="Skelly N.A."/>
            <person name="Okamura Y."/>
            <person name="Vlamakis H."/>
            <person name="Li Y."/>
            <person name="Tanoue T."/>
            <person name="Takei H."/>
            <person name="Nittono H."/>
            <person name="Narushima S."/>
            <person name="Irie J."/>
            <person name="Itoh H."/>
            <person name="Moriya K."/>
            <person name="Sugiura Y."/>
            <person name="Suematsu M."/>
            <person name="Moritoki N."/>
            <person name="Shibata S."/>
            <person name="Littman R.D."/>
            <person name="Fischbach A.M."/>
            <person name="Uwamino Y."/>
            <person name="Inoue T."/>
            <person name="Honda A."/>
            <person name="Hattori M."/>
            <person name="Murai T."/>
            <person name="Xavier J.R."/>
            <person name="Hirose N."/>
            <person name="Honda K."/>
        </authorList>
    </citation>
    <scope>NUCLEOTIDE SEQUENCE</scope>
    <source>
        <strain evidence="1">CE91-St55</strain>
    </source>
</reference>
<dbReference type="InterPro" id="IPR017695">
    <property type="entry name" value="Se-dep_Mo_hydrolase_YqeB"/>
</dbReference>
<dbReference type="AlphaFoldDB" id="A0AA37JII3"/>
<dbReference type="RefSeq" id="WP_118042545.1">
    <property type="nucleotide sequence ID" value="NZ_BQNJ01000002.1"/>
</dbReference>
<accession>A0AA37JII3</accession>
<dbReference type="EMBL" id="BQNJ01000002">
    <property type="protein sequence ID" value="GKH02236.1"/>
    <property type="molecule type" value="Genomic_DNA"/>
</dbReference>
<evidence type="ECO:0000313" key="1">
    <source>
        <dbReference type="EMBL" id="GKH02236.1"/>
    </source>
</evidence>
<comment type="caution">
    <text evidence="1">The sequence shown here is derived from an EMBL/GenBank/DDBJ whole genome shotgun (WGS) entry which is preliminary data.</text>
</comment>
<organism evidence="1 2">
    <name type="scientific">Hungatella hathewayi</name>
    <dbReference type="NCBI Taxonomy" id="154046"/>
    <lineage>
        <taxon>Bacteria</taxon>
        <taxon>Bacillati</taxon>
        <taxon>Bacillota</taxon>
        <taxon>Clostridia</taxon>
        <taxon>Lachnospirales</taxon>
        <taxon>Lachnospiraceae</taxon>
        <taxon>Hungatella</taxon>
    </lineage>
</organism>
<name>A0AA37JII3_9FIRM</name>
<dbReference type="NCBIfam" id="TIGR03309">
    <property type="entry name" value="matur_yqeB"/>
    <property type="match status" value="1"/>
</dbReference>